<dbReference type="RefSeq" id="WP_200815492.1">
    <property type="nucleotide sequence ID" value="NZ_FYAH01000002.1"/>
</dbReference>
<proteinExistence type="predicted"/>
<keyword evidence="3" id="KW-0378">Hydrolase</keyword>
<reference evidence="4" key="1">
    <citation type="submission" date="2017-06" db="EMBL/GenBank/DDBJ databases">
        <authorList>
            <person name="Rodrigo-Torres L."/>
            <person name="Arahal R. D."/>
            <person name="Lucena T."/>
        </authorList>
    </citation>
    <scope>NUCLEOTIDE SEQUENCE [LARGE SCALE GENOMIC DNA]</scope>
    <source>
        <strain evidence="4">type strain: CECT 9192</strain>
    </source>
</reference>
<gene>
    <name evidence="3" type="primary">nfdA_1</name>
    <name evidence="3" type="ORF">PAQU9191_01358</name>
</gene>
<dbReference type="EC" id="3.5.1.91" evidence="3"/>
<evidence type="ECO:0000313" key="3">
    <source>
        <dbReference type="EMBL" id="SMY16127.1"/>
    </source>
</evidence>
<dbReference type="PANTHER" id="PTHR22642:SF2">
    <property type="entry name" value="PROTEIN LONG AFTER FAR-RED 3"/>
    <property type="match status" value="1"/>
</dbReference>
<dbReference type="InterPro" id="IPR011059">
    <property type="entry name" value="Metal-dep_hydrolase_composite"/>
</dbReference>
<feature type="domain" description="Amidohydrolase 3" evidence="2">
    <location>
        <begin position="79"/>
        <end position="568"/>
    </location>
</feature>
<evidence type="ECO:0000256" key="1">
    <source>
        <dbReference type="SAM" id="SignalP"/>
    </source>
</evidence>
<sequence length="571" mass="63111">MKTPQLKLMSALISSLLAINCHAKEPAVSADTIYSGGNIITMNDAQPSVQAIAIKDGKIIAVGDTSTINNTFKSQQTKLIDLEGKSLLPGFIDAHSHYFNSLQVANQAQVYAPPSGTGKDVDSILATIKQYADEHKIPKGELIIAYGYDDTVMPNGRLLNRDDIDKVFPDNPVRIDHVSMHGTVMNSLALKKYGYSDQTETPAGGVIVRKEGTNEPFGLIMETAYLPVLAQAEVMSPEEEIKATKAGQKLYAQNGITTAHEGATHLNQFETIKRASDANANIIDIIVYPFITDVDAILAKYPVDKWLQYNNRLKVGGVKVTVDGSPQGRTARFTTPYLAGGPAGEKNWMGELTFPQDTINKMVKKVYDLNVPLNLHANGDGAIDAFFEAHQSVAKDDLTKDRDITMIHAQFARKDQLSKFKQYKIRPSFYTLHTYYFADAHLKNRGKKQTDYISPMRDAIDIGLRPTNHTDFVVAPLDQMMMLSSAVNRLSRSNQVIGETQQVTPLEGLKAMTIWAAEQYNEEMNKGSLEVGKLADMVILDNNPLTIEPTKIKDIKIVETIKEGNTIYKTK</sequence>
<dbReference type="Proteomes" id="UP000196485">
    <property type="component" value="Unassembled WGS sequence"/>
</dbReference>
<feature type="signal peptide" evidence="1">
    <location>
        <begin position="1"/>
        <end position="23"/>
    </location>
</feature>
<dbReference type="EMBL" id="FYAH01000002">
    <property type="protein sequence ID" value="SMY16127.1"/>
    <property type="molecule type" value="Genomic_DNA"/>
</dbReference>
<dbReference type="SUPFAM" id="SSF51338">
    <property type="entry name" value="Composite domain of metallo-dependent hydrolases"/>
    <property type="match status" value="1"/>
</dbReference>
<dbReference type="InterPro" id="IPR033932">
    <property type="entry name" value="YtcJ-like"/>
</dbReference>
<dbReference type="Pfam" id="PF07969">
    <property type="entry name" value="Amidohydro_3"/>
    <property type="match status" value="1"/>
</dbReference>
<dbReference type="InterPro" id="IPR032466">
    <property type="entry name" value="Metal_Hydrolase"/>
</dbReference>
<keyword evidence="1" id="KW-0732">Signal</keyword>
<dbReference type="AlphaFoldDB" id="A0A1Y6KYH4"/>
<accession>A0A1Y6KYH4</accession>
<dbReference type="InterPro" id="IPR013108">
    <property type="entry name" value="Amidohydro_3"/>
</dbReference>
<keyword evidence="4" id="KW-1185">Reference proteome</keyword>
<dbReference type="CDD" id="cd01300">
    <property type="entry name" value="YtcJ_like"/>
    <property type="match status" value="1"/>
</dbReference>
<dbReference type="GO" id="GO:0016810">
    <property type="term" value="F:hydrolase activity, acting on carbon-nitrogen (but not peptide) bonds"/>
    <property type="evidence" value="ECO:0007669"/>
    <property type="project" value="InterPro"/>
</dbReference>
<dbReference type="Gene3D" id="3.20.20.140">
    <property type="entry name" value="Metal-dependent hydrolases"/>
    <property type="match status" value="1"/>
</dbReference>
<dbReference type="PANTHER" id="PTHR22642">
    <property type="entry name" value="IMIDAZOLONEPROPIONASE"/>
    <property type="match status" value="1"/>
</dbReference>
<protein>
    <submittedName>
        <fullName evidence="3">N-substituted formamide deformylase</fullName>
        <ecNumber evidence="3">3.5.1.91</ecNumber>
    </submittedName>
</protein>
<evidence type="ECO:0000313" key="4">
    <source>
        <dbReference type="Proteomes" id="UP000196485"/>
    </source>
</evidence>
<evidence type="ECO:0000259" key="2">
    <source>
        <dbReference type="Pfam" id="PF07969"/>
    </source>
</evidence>
<dbReference type="Gene3D" id="2.30.40.10">
    <property type="entry name" value="Urease, subunit C, domain 1"/>
    <property type="match status" value="1"/>
</dbReference>
<dbReference type="SUPFAM" id="SSF51556">
    <property type="entry name" value="Metallo-dependent hydrolases"/>
    <property type="match status" value="1"/>
</dbReference>
<dbReference type="Gene3D" id="3.10.310.70">
    <property type="match status" value="1"/>
</dbReference>
<feature type="chain" id="PRO_5013096979" evidence="1">
    <location>
        <begin position="24"/>
        <end position="571"/>
    </location>
</feature>
<name>A0A1Y6KYH4_9GAMM</name>
<organism evidence="3 4">
    <name type="scientific">Photobacterium aquimaris</name>
    <dbReference type="NCBI Taxonomy" id="512643"/>
    <lineage>
        <taxon>Bacteria</taxon>
        <taxon>Pseudomonadati</taxon>
        <taxon>Pseudomonadota</taxon>
        <taxon>Gammaproteobacteria</taxon>
        <taxon>Vibrionales</taxon>
        <taxon>Vibrionaceae</taxon>
        <taxon>Photobacterium</taxon>
    </lineage>
</organism>